<keyword evidence="3" id="KW-1185">Reference proteome</keyword>
<accession>A0A2R6RML5</accession>
<dbReference type="OMA" id="EHEPAVC"/>
<feature type="compositionally biased region" description="Basic and acidic residues" evidence="1">
    <location>
        <begin position="66"/>
        <end position="87"/>
    </location>
</feature>
<dbReference type="STRING" id="1590841.A0A2R6RML5"/>
<dbReference type="FunCoup" id="A0A2R6RML5">
    <property type="interactions" value="705"/>
</dbReference>
<proteinExistence type="predicted"/>
<protein>
    <submittedName>
        <fullName evidence="2">Regulatory protein</fullName>
    </submittedName>
</protein>
<sequence length="329" mass="37557">MSRCFPYPPPGYSAKNDRNEALIESIKLQKEREKTKAERKKERKREKKEKKRENKEKAKQNVSEFGHGEKRKLNDEKTTLKWEKEDQVDLEGMYIQKSREDEVEQLERSGLTEEHEHPVCPQNPSYSSDSSQNSNKRRRPSSPTSAISAHWNVIRIRLPSHKQRELDASVSQERGSSTSLRIESTSKNNSDIGGGSTQQEFSSKKTDICALGITPRFDNEQICSTSVGAGIFAEDNSGTNTRPTSFEIGIQTIQLLYKDLVEHWVPPHLQSEQTDLEEQEWLFKKHPNRERSKAKASSDVSCTGGSTLWPRAQYLSEADIYALPFAVPF</sequence>
<dbReference type="Proteomes" id="UP000241394">
    <property type="component" value="Chromosome LG4"/>
</dbReference>
<dbReference type="EMBL" id="NKQK01000004">
    <property type="protein sequence ID" value="PSS31239.1"/>
    <property type="molecule type" value="Genomic_DNA"/>
</dbReference>
<evidence type="ECO:0000313" key="3">
    <source>
        <dbReference type="Proteomes" id="UP000241394"/>
    </source>
</evidence>
<feature type="compositionally biased region" description="Low complexity" evidence="1">
    <location>
        <begin position="122"/>
        <end position="134"/>
    </location>
</feature>
<gene>
    <name evidence="2" type="ORF">CEY00_Acc04535</name>
</gene>
<organism evidence="2 3">
    <name type="scientific">Actinidia chinensis var. chinensis</name>
    <name type="common">Chinese soft-hair kiwi</name>
    <dbReference type="NCBI Taxonomy" id="1590841"/>
    <lineage>
        <taxon>Eukaryota</taxon>
        <taxon>Viridiplantae</taxon>
        <taxon>Streptophyta</taxon>
        <taxon>Embryophyta</taxon>
        <taxon>Tracheophyta</taxon>
        <taxon>Spermatophyta</taxon>
        <taxon>Magnoliopsida</taxon>
        <taxon>eudicotyledons</taxon>
        <taxon>Gunneridae</taxon>
        <taxon>Pentapetalae</taxon>
        <taxon>asterids</taxon>
        <taxon>Ericales</taxon>
        <taxon>Actinidiaceae</taxon>
        <taxon>Actinidia</taxon>
    </lineage>
</organism>
<reference evidence="2 3" key="1">
    <citation type="submission" date="2017-07" db="EMBL/GenBank/DDBJ databases">
        <title>An improved, manually edited Actinidia chinensis var. chinensis (kiwifruit) genome highlights the challenges associated with draft genomes and gene prediction in plants.</title>
        <authorList>
            <person name="Pilkington S."/>
            <person name="Crowhurst R."/>
            <person name="Hilario E."/>
            <person name="Nardozza S."/>
            <person name="Fraser L."/>
            <person name="Peng Y."/>
            <person name="Gunaseelan K."/>
            <person name="Simpson R."/>
            <person name="Tahir J."/>
            <person name="Deroles S."/>
            <person name="Templeton K."/>
            <person name="Luo Z."/>
            <person name="Davy M."/>
            <person name="Cheng C."/>
            <person name="Mcneilage M."/>
            <person name="Scaglione D."/>
            <person name="Liu Y."/>
            <person name="Zhang Q."/>
            <person name="Datson P."/>
            <person name="De Silva N."/>
            <person name="Gardiner S."/>
            <person name="Bassett H."/>
            <person name="Chagne D."/>
            <person name="Mccallum J."/>
            <person name="Dzierzon H."/>
            <person name="Deng C."/>
            <person name="Wang Y.-Y."/>
            <person name="Barron N."/>
            <person name="Manako K."/>
            <person name="Bowen J."/>
            <person name="Foster T."/>
            <person name="Erridge Z."/>
            <person name="Tiffin H."/>
            <person name="Waite C."/>
            <person name="Davies K."/>
            <person name="Grierson E."/>
            <person name="Laing W."/>
            <person name="Kirk R."/>
            <person name="Chen X."/>
            <person name="Wood M."/>
            <person name="Montefiori M."/>
            <person name="Brummell D."/>
            <person name="Schwinn K."/>
            <person name="Catanach A."/>
            <person name="Fullerton C."/>
            <person name="Li D."/>
            <person name="Meiyalaghan S."/>
            <person name="Nieuwenhuizen N."/>
            <person name="Read N."/>
            <person name="Prakash R."/>
            <person name="Hunter D."/>
            <person name="Zhang H."/>
            <person name="Mckenzie M."/>
            <person name="Knabel M."/>
            <person name="Harris A."/>
            <person name="Allan A."/>
            <person name="Chen A."/>
            <person name="Janssen B."/>
            <person name="Plunkett B."/>
            <person name="Dwamena C."/>
            <person name="Voogd C."/>
            <person name="Leif D."/>
            <person name="Lafferty D."/>
            <person name="Souleyre E."/>
            <person name="Varkonyi-Gasic E."/>
            <person name="Gambi F."/>
            <person name="Hanley J."/>
            <person name="Yao J.-L."/>
            <person name="Cheung J."/>
            <person name="David K."/>
            <person name="Warren B."/>
            <person name="Marsh K."/>
            <person name="Snowden K."/>
            <person name="Lin-Wang K."/>
            <person name="Brian L."/>
            <person name="Martinez-Sanchez M."/>
            <person name="Wang M."/>
            <person name="Ileperuma N."/>
            <person name="Macnee N."/>
            <person name="Campin R."/>
            <person name="Mcatee P."/>
            <person name="Drummond R."/>
            <person name="Espley R."/>
            <person name="Ireland H."/>
            <person name="Wu R."/>
            <person name="Atkinson R."/>
            <person name="Karunairetnam S."/>
            <person name="Bulley S."/>
            <person name="Chunkath S."/>
            <person name="Hanley Z."/>
            <person name="Storey R."/>
            <person name="Thrimawithana A."/>
            <person name="Thomson S."/>
            <person name="David C."/>
            <person name="Testolin R."/>
        </authorList>
    </citation>
    <scope>NUCLEOTIDE SEQUENCE [LARGE SCALE GENOMIC DNA]</scope>
    <source>
        <strain evidence="3">cv. Red5</strain>
        <tissue evidence="2">Young leaf</tissue>
    </source>
</reference>
<dbReference type="OrthoDB" id="778084at2759"/>
<feature type="region of interest" description="Disordered" evidence="1">
    <location>
        <begin position="163"/>
        <end position="200"/>
    </location>
</feature>
<feature type="compositionally biased region" description="Pro residues" evidence="1">
    <location>
        <begin position="1"/>
        <end position="11"/>
    </location>
</feature>
<feature type="compositionally biased region" description="Basic and acidic residues" evidence="1">
    <location>
        <begin position="27"/>
        <end position="40"/>
    </location>
</feature>
<evidence type="ECO:0000313" key="2">
    <source>
        <dbReference type="EMBL" id="PSS31239.1"/>
    </source>
</evidence>
<comment type="caution">
    <text evidence="2">The sequence shown here is derived from an EMBL/GenBank/DDBJ whole genome shotgun (WGS) entry which is preliminary data.</text>
</comment>
<name>A0A2R6RML5_ACTCC</name>
<evidence type="ECO:0000256" key="1">
    <source>
        <dbReference type="SAM" id="MobiDB-lite"/>
    </source>
</evidence>
<dbReference type="AlphaFoldDB" id="A0A2R6RML5"/>
<dbReference type="InParanoid" id="A0A2R6RML5"/>
<feature type="compositionally biased region" description="Basic and acidic residues" evidence="1">
    <location>
        <begin position="97"/>
        <end position="118"/>
    </location>
</feature>
<feature type="region of interest" description="Disordered" evidence="1">
    <location>
        <begin position="1"/>
        <end position="20"/>
    </location>
</feature>
<feature type="compositionally biased region" description="Polar residues" evidence="1">
    <location>
        <begin position="169"/>
        <end position="200"/>
    </location>
</feature>
<feature type="region of interest" description="Disordered" evidence="1">
    <location>
        <begin position="27"/>
        <end position="148"/>
    </location>
</feature>
<dbReference type="Gramene" id="PSS31239">
    <property type="protein sequence ID" value="PSS31239"/>
    <property type="gene ID" value="CEY00_Acc04535"/>
</dbReference>
<dbReference type="PANTHER" id="PTHR34660:SF7">
    <property type="entry name" value="DNA LIGASE-LIKE PROTEIN"/>
    <property type="match status" value="1"/>
</dbReference>
<dbReference type="PANTHER" id="PTHR34660">
    <property type="entry name" value="MYB-LIKE PROTEIN X"/>
    <property type="match status" value="1"/>
</dbReference>
<reference evidence="3" key="2">
    <citation type="journal article" date="2018" name="BMC Genomics">
        <title>A manually annotated Actinidia chinensis var. chinensis (kiwifruit) genome highlights the challenges associated with draft genomes and gene prediction in plants.</title>
        <authorList>
            <person name="Pilkington S.M."/>
            <person name="Crowhurst R."/>
            <person name="Hilario E."/>
            <person name="Nardozza S."/>
            <person name="Fraser L."/>
            <person name="Peng Y."/>
            <person name="Gunaseelan K."/>
            <person name="Simpson R."/>
            <person name="Tahir J."/>
            <person name="Deroles S.C."/>
            <person name="Templeton K."/>
            <person name="Luo Z."/>
            <person name="Davy M."/>
            <person name="Cheng C."/>
            <person name="McNeilage M."/>
            <person name="Scaglione D."/>
            <person name="Liu Y."/>
            <person name="Zhang Q."/>
            <person name="Datson P."/>
            <person name="De Silva N."/>
            <person name="Gardiner S.E."/>
            <person name="Bassett H."/>
            <person name="Chagne D."/>
            <person name="McCallum J."/>
            <person name="Dzierzon H."/>
            <person name="Deng C."/>
            <person name="Wang Y.Y."/>
            <person name="Barron L."/>
            <person name="Manako K."/>
            <person name="Bowen J."/>
            <person name="Foster T.M."/>
            <person name="Erridge Z.A."/>
            <person name="Tiffin H."/>
            <person name="Waite C.N."/>
            <person name="Davies K.M."/>
            <person name="Grierson E.P."/>
            <person name="Laing W.A."/>
            <person name="Kirk R."/>
            <person name="Chen X."/>
            <person name="Wood M."/>
            <person name="Montefiori M."/>
            <person name="Brummell D.A."/>
            <person name="Schwinn K.E."/>
            <person name="Catanach A."/>
            <person name="Fullerton C."/>
            <person name="Li D."/>
            <person name="Meiyalaghan S."/>
            <person name="Nieuwenhuizen N."/>
            <person name="Read N."/>
            <person name="Prakash R."/>
            <person name="Hunter D."/>
            <person name="Zhang H."/>
            <person name="McKenzie M."/>
            <person name="Knabel M."/>
            <person name="Harris A."/>
            <person name="Allan A.C."/>
            <person name="Gleave A."/>
            <person name="Chen A."/>
            <person name="Janssen B.J."/>
            <person name="Plunkett B."/>
            <person name="Ampomah-Dwamena C."/>
            <person name="Voogd C."/>
            <person name="Leif D."/>
            <person name="Lafferty D."/>
            <person name="Souleyre E.J.F."/>
            <person name="Varkonyi-Gasic E."/>
            <person name="Gambi F."/>
            <person name="Hanley J."/>
            <person name="Yao J.L."/>
            <person name="Cheung J."/>
            <person name="David K.M."/>
            <person name="Warren B."/>
            <person name="Marsh K."/>
            <person name="Snowden K.C."/>
            <person name="Lin-Wang K."/>
            <person name="Brian L."/>
            <person name="Martinez-Sanchez M."/>
            <person name="Wang M."/>
            <person name="Ileperuma N."/>
            <person name="Macnee N."/>
            <person name="Campin R."/>
            <person name="McAtee P."/>
            <person name="Drummond R.S.M."/>
            <person name="Espley R.V."/>
            <person name="Ireland H.S."/>
            <person name="Wu R."/>
            <person name="Atkinson R.G."/>
            <person name="Karunairetnam S."/>
            <person name="Bulley S."/>
            <person name="Chunkath S."/>
            <person name="Hanley Z."/>
            <person name="Storey R."/>
            <person name="Thrimawithana A.H."/>
            <person name="Thomson S."/>
            <person name="David C."/>
            <person name="Testolin R."/>
            <person name="Huang H."/>
            <person name="Hellens R.P."/>
            <person name="Schaffer R.J."/>
        </authorList>
    </citation>
    <scope>NUCLEOTIDE SEQUENCE [LARGE SCALE GENOMIC DNA]</scope>
    <source>
        <strain evidence="3">cv. Red5</strain>
    </source>
</reference>
<feature type="compositionally biased region" description="Basic residues" evidence="1">
    <location>
        <begin position="41"/>
        <end position="50"/>
    </location>
</feature>